<evidence type="ECO:0000313" key="1">
    <source>
        <dbReference type="EMBL" id="PTB52462.1"/>
    </source>
</evidence>
<accession>A0A2T4A5W4</accession>
<dbReference type="RefSeq" id="XP_024772139.1">
    <property type="nucleotide sequence ID" value="XM_024919512.1"/>
</dbReference>
<organism evidence="1 2">
    <name type="scientific">Trichoderma harzianum CBS 226.95</name>
    <dbReference type="NCBI Taxonomy" id="983964"/>
    <lineage>
        <taxon>Eukaryota</taxon>
        <taxon>Fungi</taxon>
        <taxon>Dikarya</taxon>
        <taxon>Ascomycota</taxon>
        <taxon>Pezizomycotina</taxon>
        <taxon>Sordariomycetes</taxon>
        <taxon>Hypocreomycetidae</taxon>
        <taxon>Hypocreales</taxon>
        <taxon>Hypocreaceae</taxon>
        <taxon>Trichoderma</taxon>
    </lineage>
</organism>
<sequence>MNPSMQIKIANPFPSPFLSFFFPSFFRFSFARCQCFYRPKYPRPAARRFGDRSRRRFSFFAAALTAVPPNQQVIPRCIYYARTVRVA</sequence>
<name>A0A2T4A5W4_TRIHA</name>
<dbReference type="GeneID" id="36628081"/>
<keyword evidence="2" id="KW-1185">Reference proteome</keyword>
<dbReference type="Proteomes" id="UP000241690">
    <property type="component" value="Unassembled WGS sequence"/>
</dbReference>
<protein>
    <submittedName>
        <fullName evidence="1">Uncharacterized protein</fullName>
    </submittedName>
</protein>
<reference evidence="1 2" key="1">
    <citation type="submission" date="2016-07" db="EMBL/GenBank/DDBJ databases">
        <title>Multiple horizontal gene transfer events from other fungi enriched the ability of initially mycotrophic Trichoderma (Ascomycota) to feed on dead plant biomass.</title>
        <authorList>
            <consortium name="DOE Joint Genome Institute"/>
            <person name="Aerts A."/>
            <person name="Atanasova L."/>
            <person name="Chenthamara K."/>
            <person name="Zhang J."/>
            <person name="Grujic M."/>
            <person name="Henrissat B."/>
            <person name="Kuo A."/>
            <person name="Salamov A."/>
            <person name="Lipzen A."/>
            <person name="Labutti K."/>
            <person name="Barry K."/>
            <person name="Miao Y."/>
            <person name="Rahimi M.J."/>
            <person name="Shen Q."/>
            <person name="Grigoriev I.V."/>
            <person name="Kubicek C.P."/>
            <person name="Druzhinina I.S."/>
        </authorList>
    </citation>
    <scope>NUCLEOTIDE SEQUENCE [LARGE SCALE GENOMIC DNA]</scope>
    <source>
        <strain evidence="1 2">CBS 226.95</strain>
    </source>
</reference>
<evidence type="ECO:0000313" key="2">
    <source>
        <dbReference type="Proteomes" id="UP000241690"/>
    </source>
</evidence>
<dbReference type="AlphaFoldDB" id="A0A2T4A5W4"/>
<proteinExistence type="predicted"/>
<dbReference type="EMBL" id="KZ679684">
    <property type="protein sequence ID" value="PTB52462.1"/>
    <property type="molecule type" value="Genomic_DNA"/>
</dbReference>
<gene>
    <name evidence="1" type="ORF">M431DRAFT_510629</name>
</gene>